<accession>Q8TQ65</accession>
<organism evidence="4 5">
    <name type="scientific">Methanosarcina acetivorans (strain ATCC 35395 / DSM 2834 / JCM 12185 / C2A)</name>
    <dbReference type="NCBI Taxonomy" id="188937"/>
    <lineage>
        <taxon>Archaea</taxon>
        <taxon>Methanobacteriati</taxon>
        <taxon>Methanobacteriota</taxon>
        <taxon>Stenosarchaea group</taxon>
        <taxon>Methanomicrobia</taxon>
        <taxon>Methanosarcinales</taxon>
        <taxon>Methanosarcinaceae</taxon>
        <taxon>Methanosarcina</taxon>
    </lineage>
</organism>
<evidence type="ECO:0000256" key="2">
    <source>
        <dbReference type="ARBA" id="ARBA00022679"/>
    </source>
</evidence>
<evidence type="ECO:0000313" key="4">
    <source>
        <dbReference type="EMBL" id="AAM05094.1"/>
    </source>
</evidence>
<dbReference type="EMBL" id="AE010299">
    <property type="protein sequence ID" value="AAM05094.1"/>
    <property type="molecule type" value="Genomic_DNA"/>
</dbReference>
<dbReference type="InterPro" id="IPR029057">
    <property type="entry name" value="PRTase-like"/>
</dbReference>
<dbReference type="Gene3D" id="3.40.50.2020">
    <property type="match status" value="1"/>
</dbReference>
<reference evidence="4 5" key="1">
    <citation type="journal article" date="2002" name="Genome Res.">
        <title>The genome of Methanosarcina acetivorans reveals extensive metabolic and physiological diversity.</title>
        <authorList>
            <person name="Galagan J.E."/>
            <person name="Nusbaum C."/>
            <person name="Roy A."/>
            <person name="Endrizzi M.G."/>
            <person name="Macdonald P."/>
            <person name="FitzHugh W."/>
            <person name="Calvo S."/>
            <person name="Engels R."/>
            <person name="Smirnov S."/>
            <person name="Atnoor D."/>
            <person name="Brown A."/>
            <person name="Allen N."/>
            <person name="Naylor J."/>
            <person name="Stange-Thomann N."/>
            <person name="DeArellano K."/>
            <person name="Johnson R."/>
            <person name="Linton L."/>
            <person name="McEwan P."/>
            <person name="McKernan K."/>
            <person name="Talamas J."/>
            <person name="Tirrell A."/>
            <person name="Ye W."/>
            <person name="Zimmer A."/>
            <person name="Barber R.D."/>
            <person name="Cann I."/>
            <person name="Graham D.E."/>
            <person name="Grahame D.A."/>
            <person name="Guss A."/>
            <person name="Hedderich R."/>
            <person name="Ingram-Smith C."/>
            <person name="Kuettner C.H."/>
            <person name="Krzycki J.A."/>
            <person name="Leigh J.A."/>
            <person name="Li W."/>
            <person name="Liu J."/>
            <person name="Mukhopadhyay B."/>
            <person name="Reeve J.N."/>
            <person name="Smith K."/>
            <person name="Springer T.A."/>
            <person name="Umayam L.A."/>
            <person name="White O."/>
            <person name="White R.H."/>
            <person name="de Macario E.C."/>
            <person name="Ferry J.G."/>
            <person name="Jarrell K.F."/>
            <person name="Jing H."/>
            <person name="Macario A.J.L."/>
            <person name="Paulsen I."/>
            <person name="Pritchett M."/>
            <person name="Sowers K.R."/>
            <person name="Swanson R.V."/>
            <person name="Zinder S.H."/>
            <person name="Lander E."/>
            <person name="Metcalf W.W."/>
            <person name="Birren B."/>
        </authorList>
    </citation>
    <scope>NUCLEOTIDE SEQUENCE [LARGE SCALE GENOMIC DNA]</scope>
    <source>
        <strain evidence="5">ATCC 35395 / DSM 2834 / JCM 12185 / C2A</strain>
    </source>
</reference>
<dbReference type="PhylomeDB" id="Q8TQ65"/>
<name>Q8TQ65_METAC</name>
<feature type="domain" description="Phosphoribosyltransferase" evidence="3">
    <location>
        <begin position="37"/>
        <end position="164"/>
    </location>
</feature>
<keyword evidence="5" id="KW-1185">Reference proteome</keyword>
<sequence length="239" mass="27298">MDREKEKAARQFNCSPAEKSSFRCELISFGEVSRLSRLLARKIKATGYKPDLIIAIGRGGFVPGRLISDFLLFNELTTMKVEHYTRGAEMGAEARIKYPIPVDISGKKVLIVDDITDTGDTLSISVAYAQSLNPAEIKTAVLQHKTCSSFTPDFYAQKIIMWRWIIYPWARYEDLAGFAEKILGDRTLDIARIITEFKTRYEIGVREKELLEILQDLAERNEIERVETEKLVGWRVKGK</sequence>
<evidence type="ECO:0000256" key="1">
    <source>
        <dbReference type="ARBA" id="ARBA00022676"/>
    </source>
</evidence>
<dbReference type="AlphaFoldDB" id="Q8TQ65"/>
<evidence type="ECO:0000313" key="5">
    <source>
        <dbReference type="Proteomes" id="UP000002487"/>
    </source>
</evidence>
<dbReference type="InterPro" id="IPR000836">
    <property type="entry name" value="PRTase_dom"/>
</dbReference>
<gene>
    <name evidence="4" type="primary">gptA</name>
    <name evidence="4" type="ordered locus">MA_1687</name>
</gene>
<dbReference type="KEGG" id="mac:MA_1687"/>
<dbReference type="InParanoid" id="Q8TQ65"/>
<protein>
    <submittedName>
        <fullName evidence="4">Xanthine-guanine phosphoribosyltransferase</fullName>
    </submittedName>
</protein>
<keyword evidence="2" id="KW-0808">Transferase</keyword>
<dbReference type="CDD" id="cd06223">
    <property type="entry name" value="PRTases_typeI"/>
    <property type="match status" value="1"/>
</dbReference>
<dbReference type="GO" id="GO:0016757">
    <property type="term" value="F:glycosyltransferase activity"/>
    <property type="evidence" value="ECO:0007669"/>
    <property type="project" value="UniProtKB-KW"/>
</dbReference>
<dbReference type="Proteomes" id="UP000002487">
    <property type="component" value="Chromosome"/>
</dbReference>
<dbReference type="STRING" id="188937.MA_1687"/>
<dbReference type="Pfam" id="PF00156">
    <property type="entry name" value="Pribosyltran"/>
    <property type="match status" value="1"/>
</dbReference>
<dbReference type="EnsemblBacteria" id="AAM05094">
    <property type="protein sequence ID" value="AAM05094"/>
    <property type="gene ID" value="MA_1687"/>
</dbReference>
<evidence type="ECO:0000259" key="3">
    <source>
        <dbReference type="Pfam" id="PF00156"/>
    </source>
</evidence>
<dbReference type="PANTHER" id="PTHR43363">
    <property type="entry name" value="HYPOXANTHINE PHOSPHORIBOSYLTRANSFERASE"/>
    <property type="match status" value="1"/>
</dbReference>
<dbReference type="SUPFAM" id="SSF53271">
    <property type="entry name" value="PRTase-like"/>
    <property type="match status" value="1"/>
</dbReference>
<proteinExistence type="predicted"/>
<dbReference type="HOGENOM" id="CLU_080904_0_0_2"/>
<dbReference type="PANTHER" id="PTHR43363:SF3">
    <property type="entry name" value="XANTHINE-GUANINE PHOSPHORIBOSYLTRANSFERASE"/>
    <property type="match status" value="1"/>
</dbReference>
<keyword evidence="1 4" id="KW-0328">Glycosyltransferase</keyword>